<gene>
    <name evidence="1" type="ORF">SMTD_LOCUS809</name>
</gene>
<accession>A0A3P7YN80</accession>
<proteinExistence type="predicted"/>
<dbReference type="Proteomes" id="UP000269396">
    <property type="component" value="Unassembled WGS sequence"/>
</dbReference>
<evidence type="ECO:0000313" key="1">
    <source>
        <dbReference type="EMBL" id="VDO73194.1"/>
    </source>
</evidence>
<keyword evidence="2" id="KW-1185">Reference proteome</keyword>
<name>A0A3P7YN80_9TREM</name>
<dbReference type="AlphaFoldDB" id="A0A3P7YN80"/>
<dbReference type="Gene3D" id="2.30.30.140">
    <property type="match status" value="1"/>
</dbReference>
<reference evidence="1 2" key="1">
    <citation type="submission" date="2018-11" db="EMBL/GenBank/DDBJ databases">
        <authorList>
            <consortium name="Pathogen Informatics"/>
        </authorList>
    </citation>
    <scope>NUCLEOTIDE SEQUENCE [LARGE SCALE GENOMIC DNA]</scope>
    <source>
        <strain>Denwood</strain>
        <strain evidence="2">Zambia</strain>
    </source>
</reference>
<sequence length="137" mass="15707">MTVGTAVSAKYRGAFCEATVDHVDLKFRLRVQLKSNKVIQLHLFFHKYCLLSIHLSYKNSSITLNAMSYFRGLMYLWPLWLQLRKVIMQTRSCCSHLSIRSSITDYCQLAGCRLDQSMSRAGLCWSTVIGDFLANQS</sequence>
<dbReference type="EMBL" id="UZAL01000790">
    <property type="protein sequence ID" value="VDO73194.1"/>
    <property type="molecule type" value="Genomic_DNA"/>
</dbReference>
<organism evidence="1 2">
    <name type="scientific">Schistosoma mattheei</name>
    <dbReference type="NCBI Taxonomy" id="31246"/>
    <lineage>
        <taxon>Eukaryota</taxon>
        <taxon>Metazoa</taxon>
        <taxon>Spiralia</taxon>
        <taxon>Lophotrochozoa</taxon>
        <taxon>Platyhelminthes</taxon>
        <taxon>Trematoda</taxon>
        <taxon>Digenea</taxon>
        <taxon>Strigeidida</taxon>
        <taxon>Schistosomatoidea</taxon>
        <taxon>Schistosomatidae</taxon>
        <taxon>Schistosoma</taxon>
    </lineage>
</organism>
<evidence type="ECO:0000313" key="2">
    <source>
        <dbReference type="Proteomes" id="UP000269396"/>
    </source>
</evidence>
<protein>
    <submittedName>
        <fullName evidence="1">Uncharacterized protein</fullName>
    </submittedName>
</protein>